<dbReference type="GO" id="GO:0005524">
    <property type="term" value="F:ATP binding"/>
    <property type="evidence" value="ECO:0007669"/>
    <property type="project" value="InterPro"/>
</dbReference>
<feature type="region of interest" description="Disordered" evidence="2">
    <location>
        <begin position="1"/>
        <end position="27"/>
    </location>
</feature>
<dbReference type="AlphaFoldDB" id="A0AAE1LGE6"/>
<comment type="similarity">
    <text evidence="1">Belongs to the ClpA/ClpB family. Torsin subfamily.</text>
</comment>
<keyword evidence="5" id="KW-1185">Reference proteome</keyword>
<keyword evidence="3" id="KW-1133">Transmembrane helix</keyword>
<comment type="caution">
    <text evidence="4">The sequence shown here is derived from an EMBL/GenBank/DDBJ whole genome shotgun (WGS) entry which is preliminary data.</text>
</comment>
<protein>
    <submittedName>
        <fullName evidence="4">Torsin-4A</fullName>
    </submittedName>
</protein>
<name>A0AAE1LGE6_9NEOP</name>
<dbReference type="GO" id="GO:0016887">
    <property type="term" value="F:ATP hydrolysis activity"/>
    <property type="evidence" value="ECO:0007669"/>
    <property type="project" value="InterPro"/>
</dbReference>
<dbReference type="GO" id="GO:0005737">
    <property type="term" value="C:cytoplasm"/>
    <property type="evidence" value="ECO:0007669"/>
    <property type="project" value="UniProtKB-ARBA"/>
</dbReference>
<dbReference type="InterPro" id="IPR010448">
    <property type="entry name" value="Torsin"/>
</dbReference>
<dbReference type="PANTHER" id="PTHR10760">
    <property type="entry name" value="TORSIN"/>
    <property type="match status" value="1"/>
</dbReference>
<evidence type="ECO:0000256" key="3">
    <source>
        <dbReference type="SAM" id="Phobius"/>
    </source>
</evidence>
<feature type="transmembrane region" description="Helical" evidence="3">
    <location>
        <begin position="162"/>
        <end position="182"/>
    </location>
</feature>
<keyword evidence="3" id="KW-0812">Transmembrane</keyword>
<dbReference type="Proteomes" id="UP001219518">
    <property type="component" value="Unassembled WGS sequence"/>
</dbReference>
<keyword evidence="3" id="KW-0472">Membrane</keyword>
<dbReference type="Gene3D" id="3.40.50.300">
    <property type="entry name" value="P-loop containing nucleotide triphosphate hydrolases"/>
    <property type="match status" value="1"/>
</dbReference>
<evidence type="ECO:0000313" key="5">
    <source>
        <dbReference type="Proteomes" id="UP001219518"/>
    </source>
</evidence>
<evidence type="ECO:0000256" key="1">
    <source>
        <dbReference type="ARBA" id="ARBA00006235"/>
    </source>
</evidence>
<dbReference type="InterPro" id="IPR027417">
    <property type="entry name" value="P-loop_NTPase"/>
</dbReference>
<organism evidence="4 5">
    <name type="scientific">Frankliniella fusca</name>
    <dbReference type="NCBI Taxonomy" id="407009"/>
    <lineage>
        <taxon>Eukaryota</taxon>
        <taxon>Metazoa</taxon>
        <taxon>Ecdysozoa</taxon>
        <taxon>Arthropoda</taxon>
        <taxon>Hexapoda</taxon>
        <taxon>Insecta</taxon>
        <taxon>Pterygota</taxon>
        <taxon>Neoptera</taxon>
        <taxon>Paraneoptera</taxon>
        <taxon>Thysanoptera</taxon>
        <taxon>Terebrantia</taxon>
        <taxon>Thripoidea</taxon>
        <taxon>Thripidae</taxon>
        <taxon>Frankliniella</taxon>
    </lineage>
</organism>
<evidence type="ECO:0000256" key="2">
    <source>
        <dbReference type="SAM" id="MobiDB-lite"/>
    </source>
</evidence>
<proteinExistence type="inferred from homology"/>
<sequence>MAIVRKMSKVPDASGGDDDSPLVSGSSSHQPFIFRQFIFREIVTPTKKGNVSMKEISFSTYCDDKWTSVSQKTKGFSFSLKKMLMPPKETCPPHVSFTASKPNIIDLALEKSSSLRSRPKTVQPLKKMKVDSIVDQKIPKDKRHTRRRCGPRENPRKLHWNHICLISLIPVVMLLGSSIYIFKDRNMQLTCNLNHLQSILNERVFGQREAISSILNIIETTINKASINLDLENNKEMPIILITGPSGVGKSYASSIIASGFPPPGISDLILFPLPPPKNTVQKCSEKGYNLIVLDSLYNHSINNSINWVKKFSNEALWQNKPAIVMLIFSVQVWNAPTDIAQEKVEAEENVIYSDLKRHGLETFHVHFRSLSKEDLKNCVKVALQRKGVGKDYVTEENVNMIADSIDHREEGCKRVWSQTASAVFD</sequence>
<evidence type="ECO:0000313" key="4">
    <source>
        <dbReference type="EMBL" id="KAK3918753.1"/>
    </source>
</evidence>
<dbReference type="EMBL" id="JAHWGI010000960">
    <property type="protein sequence ID" value="KAK3918753.1"/>
    <property type="molecule type" value="Genomic_DNA"/>
</dbReference>
<accession>A0AAE1LGE6</accession>
<gene>
    <name evidence="4" type="ORF">KUF71_008000</name>
</gene>
<reference evidence="4" key="1">
    <citation type="submission" date="2021-07" db="EMBL/GenBank/DDBJ databases">
        <authorList>
            <person name="Catto M.A."/>
            <person name="Jacobson A."/>
            <person name="Kennedy G."/>
            <person name="Labadie P."/>
            <person name="Hunt B.G."/>
            <person name="Srinivasan R."/>
        </authorList>
    </citation>
    <scope>NUCLEOTIDE SEQUENCE</scope>
    <source>
        <strain evidence="4">PL_HMW_Pooled</strain>
        <tissue evidence="4">Head</tissue>
    </source>
</reference>
<dbReference type="PANTHER" id="PTHR10760:SF2">
    <property type="entry name" value="LD13476P-RELATED"/>
    <property type="match status" value="1"/>
</dbReference>
<dbReference type="SUPFAM" id="SSF52540">
    <property type="entry name" value="P-loop containing nucleoside triphosphate hydrolases"/>
    <property type="match status" value="1"/>
</dbReference>
<dbReference type="GO" id="GO:0012505">
    <property type="term" value="C:endomembrane system"/>
    <property type="evidence" value="ECO:0007669"/>
    <property type="project" value="UniProtKB-ARBA"/>
</dbReference>
<reference evidence="4" key="2">
    <citation type="journal article" date="2023" name="BMC Genomics">
        <title>Pest status, molecular evolution, and epigenetic factors derived from the genome assembly of Frankliniella fusca, a thysanopteran phytovirus vector.</title>
        <authorList>
            <person name="Catto M.A."/>
            <person name="Labadie P.E."/>
            <person name="Jacobson A.L."/>
            <person name="Kennedy G.G."/>
            <person name="Srinivasan R."/>
            <person name="Hunt B.G."/>
        </authorList>
    </citation>
    <scope>NUCLEOTIDE SEQUENCE</scope>
    <source>
        <strain evidence="4">PL_HMW_Pooled</strain>
    </source>
</reference>